<dbReference type="SMART" id="SM00382">
    <property type="entry name" value="AAA"/>
    <property type="match status" value="1"/>
</dbReference>
<protein>
    <recommendedName>
        <fullName evidence="3">AAA+ ATPase domain-containing protein</fullName>
    </recommendedName>
</protein>
<name>A0A7S3QHI1_9STRA</name>
<dbReference type="EMBL" id="HBIO01029311">
    <property type="protein sequence ID" value="CAE0477633.1"/>
    <property type="molecule type" value="Transcribed_RNA"/>
</dbReference>
<feature type="domain" description="AAA+ ATPase" evidence="3">
    <location>
        <begin position="305"/>
        <end position="656"/>
    </location>
</feature>
<dbReference type="Gene3D" id="3.40.50.300">
    <property type="entry name" value="P-loop containing nucleotide triphosphate hydrolases"/>
    <property type="match status" value="2"/>
</dbReference>
<keyword evidence="2" id="KW-1133">Transmembrane helix</keyword>
<accession>A0A7S3QHI1</accession>
<dbReference type="GO" id="GO:0005524">
    <property type="term" value="F:ATP binding"/>
    <property type="evidence" value="ECO:0007669"/>
    <property type="project" value="InterPro"/>
</dbReference>
<evidence type="ECO:0000256" key="2">
    <source>
        <dbReference type="SAM" id="Phobius"/>
    </source>
</evidence>
<dbReference type="InterPro" id="IPR003959">
    <property type="entry name" value="ATPase_AAA_core"/>
</dbReference>
<dbReference type="AlphaFoldDB" id="A0A7S3QHI1"/>
<evidence type="ECO:0000256" key="1">
    <source>
        <dbReference type="ARBA" id="ARBA00007448"/>
    </source>
</evidence>
<dbReference type="GO" id="GO:0016887">
    <property type="term" value="F:ATP hydrolysis activity"/>
    <property type="evidence" value="ECO:0007669"/>
    <property type="project" value="InterPro"/>
</dbReference>
<organism evidence="4">
    <name type="scientific">Chaetoceros debilis</name>
    <dbReference type="NCBI Taxonomy" id="122233"/>
    <lineage>
        <taxon>Eukaryota</taxon>
        <taxon>Sar</taxon>
        <taxon>Stramenopiles</taxon>
        <taxon>Ochrophyta</taxon>
        <taxon>Bacillariophyta</taxon>
        <taxon>Coscinodiscophyceae</taxon>
        <taxon>Chaetocerotophycidae</taxon>
        <taxon>Chaetocerotales</taxon>
        <taxon>Chaetocerotaceae</taxon>
        <taxon>Chaetoceros</taxon>
    </lineage>
</organism>
<dbReference type="SUPFAM" id="SSF52540">
    <property type="entry name" value="P-loop containing nucleoside triphosphate hydrolases"/>
    <property type="match status" value="1"/>
</dbReference>
<dbReference type="InterPro" id="IPR027417">
    <property type="entry name" value="P-loop_NTPase"/>
</dbReference>
<gene>
    <name evidence="4" type="ORF">CDEB00056_LOCUS22486</name>
</gene>
<dbReference type="PROSITE" id="PS00674">
    <property type="entry name" value="AAA"/>
    <property type="match status" value="1"/>
</dbReference>
<reference evidence="4" key="1">
    <citation type="submission" date="2021-01" db="EMBL/GenBank/DDBJ databases">
        <authorList>
            <person name="Corre E."/>
            <person name="Pelletier E."/>
            <person name="Niang G."/>
            <person name="Scheremetjew M."/>
            <person name="Finn R."/>
            <person name="Kale V."/>
            <person name="Holt S."/>
            <person name="Cochrane G."/>
            <person name="Meng A."/>
            <person name="Brown T."/>
            <person name="Cohen L."/>
        </authorList>
    </citation>
    <scope>NUCLEOTIDE SEQUENCE</scope>
    <source>
        <strain evidence="4">MM31A-1</strain>
    </source>
</reference>
<dbReference type="PANTHER" id="PTHR23070">
    <property type="entry name" value="BCS1 AAA-TYPE ATPASE"/>
    <property type="match status" value="1"/>
</dbReference>
<keyword evidence="2" id="KW-0472">Membrane</keyword>
<feature type="transmembrane region" description="Helical" evidence="2">
    <location>
        <begin position="32"/>
        <end position="52"/>
    </location>
</feature>
<dbReference type="InterPro" id="IPR050747">
    <property type="entry name" value="Mitochondrial_chaperone_BCS1"/>
</dbReference>
<keyword evidence="2" id="KW-0812">Transmembrane</keyword>
<dbReference type="Pfam" id="PF00004">
    <property type="entry name" value="AAA"/>
    <property type="match status" value="2"/>
</dbReference>
<sequence length="735" mass="82508">MSGLFGEDGNLEGIQTMGIVNSLKTGNIVLDMTFAMIIPMVLGIVLGWVANIQKRLGEINWMIHFQKKNVLHTRIIRHSKMTSTYSTTDLDGDSQNEILIKAIQLYLDHKEILKLKTAELELRQIGEEEKKNNYYYYDNHNSTTLADTLSKYKIVKKPMKNIWLSLGKHGEGKEEHEVSLCVEERKEDVNDKDNSQTRQRHDLALRFESEGKDAIDDFIDQAYTWYIDQLRCLEDDSRYMYELKSTNGTNETDESSSSDHTYKRYQLSDEKTFESLFFKEKETILSIVNNFTNKTGKYSIKGYPNKLGLLLHGPPGTGKTSLIKALAQRTGRSIVNVPLARIGTNAELASLFFDSKYQVEGESVPINLGFKDVIFVMEDVDAVSKVVQRRDGKTTAEMTYTENVDLPVTKNMWSMLLESTNSDCQELVKVLLEKSERLRSAAKDPSRLSSAASRMLSLPGLSFVGESSENETASKISSETLESAEKLMSDQNAANEFLGSQAKVLKQMLDGGAEVTDKFENDLLGLSLGTDVSGNFVSLQKPSLARKVSYKKQYGESRGVLVESEKADTAMDAGFEFGPMMEGTSGKGKGTFGSGMSAFKAKRDDLNLTGLLNVLDGVVDTPGRMLIMTTNHPEMLDPALIRPGRIDKKLFLGYLGSKEMTMMMEHFFQVKLDETQMERIQRAVAEPPILKFTPAEVEQLACEFEEVNDMIDAIEEKKKVQQVSNKHVNTVIHHV</sequence>
<evidence type="ECO:0000313" key="4">
    <source>
        <dbReference type="EMBL" id="CAE0477633.1"/>
    </source>
</evidence>
<comment type="similarity">
    <text evidence="1">Belongs to the AAA ATPase family. BCS1 subfamily.</text>
</comment>
<dbReference type="InterPro" id="IPR003960">
    <property type="entry name" value="ATPase_AAA_CS"/>
</dbReference>
<proteinExistence type="inferred from homology"/>
<evidence type="ECO:0000259" key="3">
    <source>
        <dbReference type="SMART" id="SM00382"/>
    </source>
</evidence>
<dbReference type="InterPro" id="IPR003593">
    <property type="entry name" value="AAA+_ATPase"/>
</dbReference>